<keyword evidence="2" id="KW-1185">Reference proteome</keyword>
<comment type="caution">
    <text evidence="1">The sequence shown here is derived from an EMBL/GenBank/DDBJ whole genome shotgun (WGS) entry which is preliminary data.</text>
</comment>
<accession>A0ABN3T8K5</accession>
<protein>
    <submittedName>
        <fullName evidence="1">Uncharacterized protein</fullName>
    </submittedName>
</protein>
<sequence length="60" mass="6927">MTHTRTHEELIYPYLQSLQSLQAFDNPPDLRFCLCRHSDSTVAESLSFSRCPGWPVFEAP</sequence>
<reference evidence="1 2" key="1">
    <citation type="journal article" date="2019" name="Int. J. Syst. Evol. Microbiol.">
        <title>The Global Catalogue of Microorganisms (GCM) 10K type strain sequencing project: providing services to taxonomists for standard genome sequencing and annotation.</title>
        <authorList>
            <consortium name="The Broad Institute Genomics Platform"/>
            <consortium name="The Broad Institute Genome Sequencing Center for Infectious Disease"/>
            <person name="Wu L."/>
            <person name="Ma J."/>
        </authorList>
    </citation>
    <scope>NUCLEOTIDE SEQUENCE [LARGE SCALE GENOMIC DNA]</scope>
    <source>
        <strain evidence="1 2">JCM 4531</strain>
    </source>
</reference>
<evidence type="ECO:0000313" key="2">
    <source>
        <dbReference type="Proteomes" id="UP001499989"/>
    </source>
</evidence>
<name>A0ABN3T8K5_9ACTN</name>
<dbReference type="Proteomes" id="UP001499989">
    <property type="component" value="Unassembled WGS sequence"/>
</dbReference>
<organism evidence="1 2">
    <name type="scientific">Streptomyces violaceolatus</name>
    <dbReference type="NCBI Taxonomy" id="67378"/>
    <lineage>
        <taxon>Bacteria</taxon>
        <taxon>Bacillati</taxon>
        <taxon>Actinomycetota</taxon>
        <taxon>Actinomycetes</taxon>
        <taxon>Kitasatosporales</taxon>
        <taxon>Streptomycetaceae</taxon>
        <taxon>Streptomyces</taxon>
        <taxon>Streptomyces violaceoruber group</taxon>
    </lineage>
</organism>
<evidence type="ECO:0000313" key="1">
    <source>
        <dbReference type="EMBL" id="GAA2695260.1"/>
    </source>
</evidence>
<proteinExistence type="predicted"/>
<gene>
    <name evidence="1" type="ORF">GCM10010310_56520</name>
</gene>
<dbReference type="EMBL" id="BAAASK010000021">
    <property type="protein sequence ID" value="GAA2695260.1"/>
    <property type="molecule type" value="Genomic_DNA"/>
</dbReference>